<feature type="region of interest" description="Disordered" evidence="3">
    <location>
        <begin position="40"/>
        <end position="88"/>
    </location>
</feature>
<dbReference type="OrthoDB" id="5945995at2"/>
<feature type="compositionally biased region" description="Polar residues" evidence="3">
    <location>
        <begin position="1"/>
        <end position="16"/>
    </location>
</feature>
<dbReference type="PANTHER" id="PTHR37423:SF2">
    <property type="entry name" value="MEMBRANE-BOUND LYTIC MUREIN TRANSGLYCOSYLASE C"/>
    <property type="match status" value="1"/>
</dbReference>
<feature type="domain" description="Transglycosylase SLT" evidence="4">
    <location>
        <begin position="101"/>
        <end position="204"/>
    </location>
</feature>
<reference evidence="6" key="1">
    <citation type="submission" date="2018-09" db="EMBL/GenBank/DDBJ databases">
        <title>Acidovorax cavernicola nov. sp. isolated from Gruta de las Maravillas (Aracena, Spain).</title>
        <authorList>
            <person name="Jurado V."/>
            <person name="Gutierrez-Patricio S."/>
            <person name="Gonzalez-Pimentel J.L."/>
            <person name="Miller A.Z."/>
            <person name="Laiz L."/>
            <person name="Saiz-Jimenez C."/>
        </authorList>
    </citation>
    <scope>NUCLEOTIDE SEQUENCE [LARGE SCALE GENOMIC DNA]</scope>
    <source>
        <strain evidence="6">1011MAR3C25</strain>
    </source>
</reference>
<dbReference type="InterPro" id="IPR008258">
    <property type="entry name" value="Transglycosylase_SLT_dom_1"/>
</dbReference>
<comment type="caution">
    <text evidence="5">The sequence shown here is derived from an EMBL/GenBank/DDBJ whole genome shotgun (WGS) entry which is preliminary data.</text>
</comment>
<dbReference type="Proteomes" id="UP000284202">
    <property type="component" value="Unassembled WGS sequence"/>
</dbReference>
<feature type="region of interest" description="Disordered" evidence="3">
    <location>
        <begin position="1"/>
        <end position="22"/>
    </location>
</feature>
<dbReference type="SUPFAM" id="SSF53955">
    <property type="entry name" value="Lysozyme-like"/>
    <property type="match status" value="1"/>
</dbReference>
<dbReference type="Gene3D" id="1.10.530.10">
    <property type="match status" value="1"/>
</dbReference>
<evidence type="ECO:0000256" key="2">
    <source>
        <dbReference type="ARBA" id="ARBA00009387"/>
    </source>
</evidence>
<evidence type="ECO:0000259" key="4">
    <source>
        <dbReference type="Pfam" id="PF01464"/>
    </source>
</evidence>
<evidence type="ECO:0000256" key="1">
    <source>
        <dbReference type="ARBA" id="ARBA00007734"/>
    </source>
</evidence>
<dbReference type="PANTHER" id="PTHR37423">
    <property type="entry name" value="SOLUBLE LYTIC MUREIN TRANSGLYCOSYLASE-RELATED"/>
    <property type="match status" value="1"/>
</dbReference>
<comment type="similarity">
    <text evidence="2">Belongs to the virb1 family.</text>
</comment>
<proteinExistence type="inferred from homology"/>
<accession>A0A418T8E6</accession>
<gene>
    <name evidence="5" type="ORF">D3P04_02415</name>
</gene>
<name>A0A418T8E6_9RHOB</name>
<evidence type="ECO:0000313" key="6">
    <source>
        <dbReference type="Proteomes" id="UP000284202"/>
    </source>
</evidence>
<dbReference type="Pfam" id="PF01464">
    <property type="entry name" value="SLT"/>
    <property type="match status" value="1"/>
</dbReference>
<dbReference type="EMBL" id="QZCG01000001">
    <property type="protein sequence ID" value="RJE89498.1"/>
    <property type="molecule type" value="Genomic_DNA"/>
</dbReference>
<organism evidence="5 6">
    <name type="scientific">Paracoccus onubensis</name>
    <dbReference type="NCBI Taxonomy" id="1675788"/>
    <lineage>
        <taxon>Bacteria</taxon>
        <taxon>Pseudomonadati</taxon>
        <taxon>Pseudomonadota</taxon>
        <taxon>Alphaproteobacteria</taxon>
        <taxon>Rhodobacterales</taxon>
        <taxon>Paracoccaceae</taxon>
        <taxon>Paracoccus</taxon>
    </lineage>
</organism>
<comment type="similarity">
    <text evidence="1">Belongs to the transglycosylase Slt family.</text>
</comment>
<sequence>MNVNSALSGWQSFVSDRQSRMDATNDEALKKHFAAEIELAQQTIESMGSDAPSAPDMTAPEPQADQFPVKTNSEAEPGDGKGQSGAMPELTGKLAQYQDEIRIASEATGVPPELLAAVIWDESKGIASAATTNGENGLTDSGLMQVNPETFAALKAKHPDLLPGGPDDVQSNIMAGALYLAEQKATFGDWDLALRAYNSGPGSVDPSDPSISTTGLGTKNYVDKVNFFEDLIARGQVLPDGFPGGNQMY</sequence>
<dbReference type="InterPro" id="IPR023346">
    <property type="entry name" value="Lysozyme-like_dom_sf"/>
</dbReference>
<keyword evidence="6" id="KW-1185">Reference proteome</keyword>
<evidence type="ECO:0000313" key="5">
    <source>
        <dbReference type="EMBL" id="RJE89498.1"/>
    </source>
</evidence>
<dbReference type="AlphaFoldDB" id="A0A418T8E6"/>
<dbReference type="RefSeq" id="WP_119745496.1">
    <property type="nucleotide sequence ID" value="NZ_QZCG01000001.1"/>
</dbReference>
<evidence type="ECO:0000256" key="3">
    <source>
        <dbReference type="SAM" id="MobiDB-lite"/>
    </source>
</evidence>
<protein>
    <submittedName>
        <fullName evidence="5">Lytic transglycosylase domain-containing protein</fullName>
    </submittedName>
</protein>